<keyword evidence="2" id="KW-0732">Signal</keyword>
<feature type="signal peptide" evidence="2">
    <location>
        <begin position="1"/>
        <end position="20"/>
    </location>
</feature>
<dbReference type="EMBL" id="JBHSDP010000025">
    <property type="protein sequence ID" value="MFC4331278.1"/>
    <property type="molecule type" value="Genomic_DNA"/>
</dbReference>
<keyword evidence="4" id="KW-1185">Reference proteome</keyword>
<evidence type="ECO:0000313" key="3">
    <source>
        <dbReference type="EMBL" id="MFC4331278.1"/>
    </source>
</evidence>
<proteinExistence type="predicted"/>
<evidence type="ECO:0008006" key="5">
    <source>
        <dbReference type="Google" id="ProtNLM"/>
    </source>
</evidence>
<evidence type="ECO:0000256" key="2">
    <source>
        <dbReference type="SAM" id="SignalP"/>
    </source>
</evidence>
<feature type="region of interest" description="Disordered" evidence="1">
    <location>
        <begin position="38"/>
        <end position="62"/>
    </location>
</feature>
<accession>A0ABV8TL68</accession>
<dbReference type="Proteomes" id="UP001595824">
    <property type="component" value="Unassembled WGS sequence"/>
</dbReference>
<gene>
    <name evidence="3" type="ORF">ACFPC0_26575</name>
</gene>
<evidence type="ECO:0000256" key="1">
    <source>
        <dbReference type="SAM" id="MobiDB-lite"/>
    </source>
</evidence>
<comment type="caution">
    <text evidence="3">The sequence shown here is derived from an EMBL/GenBank/DDBJ whole genome shotgun (WGS) entry which is preliminary data.</text>
</comment>
<name>A0ABV8TL68_9ACTN</name>
<reference evidence="4" key="1">
    <citation type="journal article" date="2019" name="Int. J. Syst. Evol. Microbiol.">
        <title>The Global Catalogue of Microorganisms (GCM) 10K type strain sequencing project: providing services to taxonomists for standard genome sequencing and annotation.</title>
        <authorList>
            <consortium name="The Broad Institute Genomics Platform"/>
            <consortium name="The Broad Institute Genome Sequencing Center for Infectious Disease"/>
            <person name="Wu L."/>
            <person name="Ma J."/>
        </authorList>
    </citation>
    <scope>NUCLEOTIDE SEQUENCE [LARGE SCALE GENOMIC DNA]</scope>
    <source>
        <strain evidence="4">PCU 347</strain>
    </source>
</reference>
<organism evidence="3 4">
    <name type="scientific">Streptomyces andamanensis</name>
    <dbReference type="NCBI Taxonomy" id="1565035"/>
    <lineage>
        <taxon>Bacteria</taxon>
        <taxon>Bacillati</taxon>
        <taxon>Actinomycetota</taxon>
        <taxon>Actinomycetes</taxon>
        <taxon>Kitasatosporales</taxon>
        <taxon>Streptomycetaceae</taxon>
        <taxon>Streptomyces</taxon>
    </lineage>
</organism>
<feature type="compositionally biased region" description="Basic and acidic residues" evidence="1">
    <location>
        <begin position="46"/>
        <end position="62"/>
    </location>
</feature>
<evidence type="ECO:0000313" key="4">
    <source>
        <dbReference type="Proteomes" id="UP001595824"/>
    </source>
</evidence>
<dbReference type="RefSeq" id="WP_381742533.1">
    <property type="nucleotide sequence ID" value="NZ_JBHSDP010000025.1"/>
</dbReference>
<sequence length="126" mass="12667">MAVVPAATALPGVASGAALAVPGVAALDPRLTRRLAAAAAPARPDATPRRVPPEAAVRADRAPDGTGWHIEVRCVLSGGRRALDVARDVHDRVAAATAAHLTALGAVEPVTVEVVVTRVAGRPEAA</sequence>
<feature type="chain" id="PRO_5046516924" description="Asp23/Gls24 family envelope stress response protein" evidence="2">
    <location>
        <begin position="21"/>
        <end position="126"/>
    </location>
</feature>
<protein>
    <recommendedName>
        <fullName evidence="5">Asp23/Gls24 family envelope stress response protein</fullName>
    </recommendedName>
</protein>